<feature type="domain" description="DUF4767" evidence="3">
    <location>
        <begin position="64"/>
        <end position="195"/>
    </location>
</feature>
<feature type="signal peptide" evidence="2">
    <location>
        <begin position="1"/>
        <end position="24"/>
    </location>
</feature>
<dbReference type="Proteomes" id="UP001597199">
    <property type="component" value="Unassembled WGS sequence"/>
</dbReference>
<evidence type="ECO:0000313" key="5">
    <source>
        <dbReference type="EMBL" id="MFD1400049.1"/>
    </source>
</evidence>
<feature type="compositionally biased region" description="Low complexity" evidence="1">
    <location>
        <begin position="205"/>
        <end position="238"/>
    </location>
</feature>
<dbReference type="InterPro" id="IPR054365">
    <property type="entry name" value="Lreu_0056-like"/>
</dbReference>
<keyword evidence="6" id="KW-1185">Reference proteome</keyword>
<feature type="region of interest" description="Disordered" evidence="1">
    <location>
        <begin position="196"/>
        <end position="247"/>
    </location>
</feature>
<accession>A0ABW4BHR6</accession>
<feature type="domain" description="Lreu-0056-like" evidence="4">
    <location>
        <begin position="268"/>
        <end position="349"/>
    </location>
</feature>
<feature type="compositionally biased region" description="Low complexity" evidence="1">
    <location>
        <begin position="52"/>
        <end position="64"/>
    </location>
</feature>
<sequence>MKNTKHLLSKLVALGATLALVGLAGCGTPAKSSHSTTKSSKVTKAKKKQTTTKKTAASSSQKQALWNTTKEQQLRDFIAQWAPTMGQSYTEYDGKTPLKTSVGTTYPDALKGIKIEQTTPGTIGWAPTGEGKYDYNVVAIYNYDGSVPPLPNHITYVFAFHEGSPIALVDQTRDGWPILTPTRNTEVKNSFAQIANASASDNAGTSDSTETSDNTGTSDNSGSSDTTASDSTSTSAETQAAIKNRPMSPQAIGVMIMMLRGDDVANDPNVTFDNNTPSYPYLVSSGTAVTQIPFHYNQTTITYAIRNPNYNDSDQVFEDHTISTSDLRRNFYRTPAQQQAVEAVVARLKH</sequence>
<feature type="region of interest" description="Disordered" evidence="1">
    <location>
        <begin position="28"/>
        <end position="65"/>
    </location>
</feature>
<evidence type="ECO:0000313" key="6">
    <source>
        <dbReference type="Proteomes" id="UP001597199"/>
    </source>
</evidence>
<dbReference type="Pfam" id="PF15983">
    <property type="entry name" value="DUF4767"/>
    <property type="match status" value="1"/>
</dbReference>
<dbReference type="Gene3D" id="3.30.1460.60">
    <property type="match status" value="1"/>
</dbReference>
<feature type="compositionally biased region" description="Basic residues" evidence="1">
    <location>
        <begin position="41"/>
        <end position="51"/>
    </location>
</feature>
<gene>
    <name evidence="5" type="ORF">ACFQ41_12090</name>
</gene>
<name>A0ABW4BHR6_9LACO</name>
<proteinExistence type="predicted"/>
<evidence type="ECO:0000256" key="1">
    <source>
        <dbReference type="SAM" id="MobiDB-lite"/>
    </source>
</evidence>
<comment type="caution">
    <text evidence="5">The sequence shown here is derived from an EMBL/GenBank/DDBJ whole genome shotgun (WGS) entry which is preliminary data.</text>
</comment>
<evidence type="ECO:0000259" key="4">
    <source>
        <dbReference type="Pfam" id="PF22125"/>
    </source>
</evidence>
<reference evidence="6" key="1">
    <citation type="journal article" date="2019" name="Int. J. Syst. Evol. Microbiol.">
        <title>The Global Catalogue of Microorganisms (GCM) 10K type strain sequencing project: providing services to taxonomists for standard genome sequencing and annotation.</title>
        <authorList>
            <consortium name="The Broad Institute Genomics Platform"/>
            <consortium name="The Broad Institute Genome Sequencing Center for Infectious Disease"/>
            <person name="Wu L."/>
            <person name="Ma J."/>
        </authorList>
    </citation>
    <scope>NUCLEOTIDE SEQUENCE [LARGE SCALE GENOMIC DNA]</scope>
    <source>
        <strain evidence="6">CCM 9110</strain>
    </source>
</reference>
<dbReference type="InterPro" id="IPR031927">
    <property type="entry name" value="DUF4767"/>
</dbReference>
<dbReference type="RefSeq" id="WP_204119712.1">
    <property type="nucleotide sequence ID" value="NZ_BOLV01000023.1"/>
</dbReference>
<protein>
    <submittedName>
        <fullName evidence="5">DUF4767 domain-containing protein</fullName>
    </submittedName>
</protein>
<dbReference type="PROSITE" id="PS51257">
    <property type="entry name" value="PROKAR_LIPOPROTEIN"/>
    <property type="match status" value="1"/>
</dbReference>
<keyword evidence="2" id="KW-0732">Signal</keyword>
<organism evidence="5 6">
    <name type="scientific">Lacticaseibacillus suilingensis</name>
    <dbReference type="NCBI Taxonomy" id="2799577"/>
    <lineage>
        <taxon>Bacteria</taxon>
        <taxon>Bacillati</taxon>
        <taxon>Bacillota</taxon>
        <taxon>Bacilli</taxon>
        <taxon>Lactobacillales</taxon>
        <taxon>Lactobacillaceae</taxon>
        <taxon>Lacticaseibacillus</taxon>
    </lineage>
</organism>
<evidence type="ECO:0000259" key="3">
    <source>
        <dbReference type="Pfam" id="PF15983"/>
    </source>
</evidence>
<evidence type="ECO:0000256" key="2">
    <source>
        <dbReference type="SAM" id="SignalP"/>
    </source>
</evidence>
<feature type="chain" id="PRO_5046479637" evidence="2">
    <location>
        <begin position="25"/>
        <end position="350"/>
    </location>
</feature>
<dbReference type="EMBL" id="JBHTOA010000047">
    <property type="protein sequence ID" value="MFD1400049.1"/>
    <property type="molecule type" value="Genomic_DNA"/>
</dbReference>
<feature type="compositionally biased region" description="Low complexity" evidence="1">
    <location>
        <begin position="28"/>
        <end position="40"/>
    </location>
</feature>
<dbReference type="Pfam" id="PF22125">
    <property type="entry name" value="Lreu_0056_like"/>
    <property type="match status" value="1"/>
</dbReference>